<feature type="domain" description="4Fe4S-binding SPASM" evidence="8">
    <location>
        <begin position="223"/>
        <end position="294"/>
    </location>
</feature>
<evidence type="ECO:0000256" key="2">
    <source>
        <dbReference type="ARBA" id="ARBA00022485"/>
    </source>
</evidence>
<evidence type="ECO:0000256" key="5">
    <source>
        <dbReference type="ARBA" id="ARBA00023004"/>
    </source>
</evidence>
<feature type="domain" description="Radical SAM core" evidence="7">
    <location>
        <begin position="37"/>
        <end position="143"/>
    </location>
</feature>
<dbReference type="InterPro" id="IPR013785">
    <property type="entry name" value="Aldolase_TIM"/>
</dbReference>
<name>A0A7W6K6A8_9HYPH</name>
<evidence type="ECO:0008006" key="11">
    <source>
        <dbReference type="Google" id="ProtNLM"/>
    </source>
</evidence>
<dbReference type="EMBL" id="JACIDU010000049">
    <property type="protein sequence ID" value="MBB4106018.1"/>
    <property type="molecule type" value="Genomic_DNA"/>
</dbReference>
<protein>
    <recommendedName>
        <fullName evidence="11">4Fe4S-binding SPASM domain-containing protein</fullName>
    </recommendedName>
</protein>
<dbReference type="Pfam" id="PF13186">
    <property type="entry name" value="SPASM"/>
    <property type="match status" value="1"/>
</dbReference>
<evidence type="ECO:0000256" key="3">
    <source>
        <dbReference type="ARBA" id="ARBA00022691"/>
    </source>
</evidence>
<dbReference type="Gene3D" id="3.20.20.70">
    <property type="entry name" value="Aldolase class I"/>
    <property type="match status" value="1"/>
</dbReference>
<dbReference type="SUPFAM" id="SSF102114">
    <property type="entry name" value="Radical SAM enzymes"/>
    <property type="match status" value="1"/>
</dbReference>
<keyword evidence="10" id="KW-1185">Reference proteome</keyword>
<organism evidence="9 10">
    <name type="scientific">Allorhizobium borbori</name>
    <dbReference type="NCBI Taxonomy" id="485907"/>
    <lineage>
        <taxon>Bacteria</taxon>
        <taxon>Pseudomonadati</taxon>
        <taxon>Pseudomonadota</taxon>
        <taxon>Alphaproteobacteria</taxon>
        <taxon>Hyphomicrobiales</taxon>
        <taxon>Rhizobiaceae</taxon>
        <taxon>Rhizobium/Agrobacterium group</taxon>
        <taxon>Allorhizobium</taxon>
    </lineage>
</organism>
<dbReference type="CDD" id="cd01335">
    <property type="entry name" value="Radical_SAM"/>
    <property type="match status" value="1"/>
</dbReference>
<evidence type="ECO:0000313" key="9">
    <source>
        <dbReference type="EMBL" id="MBB4106018.1"/>
    </source>
</evidence>
<keyword evidence="2" id="KW-0004">4Fe-4S</keyword>
<keyword evidence="6" id="KW-0411">Iron-sulfur</keyword>
<dbReference type="PANTHER" id="PTHR43787:SF3">
    <property type="entry name" value="ARYLSULFATASE REGULATORY PROTEIN"/>
    <property type="match status" value="1"/>
</dbReference>
<dbReference type="InterPro" id="IPR023885">
    <property type="entry name" value="4Fe4S-binding_SPASM_dom"/>
</dbReference>
<evidence type="ECO:0000256" key="6">
    <source>
        <dbReference type="ARBA" id="ARBA00023014"/>
    </source>
</evidence>
<dbReference type="GO" id="GO:0003824">
    <property type="term" value="F:catalytic activity"/>
    <property type="evidence" value="ECO:0007669"/>
    <property type="project" value="InterPro"/>
</dbReference>
<accession>A0A7W6K6A8</accession>
<evidence type="ECO:0000259" key="7">
    <source>
        <dbReference type="Pfam" id="PF04055"/>
    </source>
</evidence>
<dbReference type="InterPro" id="IPR007197">
    <property type="entry name" value="rSAM"/>
</dbReference>
<evidence type="ECO:0000256" key="1">
    <source>
        <dbReference type="ARBA" id="ARBA00001966"/>
    </source>
</evidence>
<dbReference type="RefSeq" id="WP_183796017.1">
    <property type="nucleotide sequence ID" value="NZ_JACIDU010000049.1"/>
</dbReference>
<dbReference type="InterPro" id="IPR058240">
    <property type="entry name" value="rSAM_sf"/>
</dbReference>
<dbReference type="SFLD" id="SFLDS00029">
    <property type="entry name" value="Radical_SAM"/>
    <property type="match status" value="1"/>
</dbReference>
<keyword evidence="3" id="KW-0949">S-adenosyl-L-methionine</keyword>
<keyword evidence="5" id="KW-0408">Iron</keyword>
<proteinExistence type="predicted"/>
<dbReference type="CDD" id="cd21109">
    <property type="entry name" value="SPASM"/>
    <property type="match status" value="1"/>
</dbReference>
<evidence type="ECO:0000256" key="4">
    <source>
        <dbReference type="ARBA" id="ARBA00022723"/>
    </source>
</evidence>
<dbReference type="GO" id="GO:0046872">
    <property type="term" value="F:metal ion binding"/>
    <property type="evidence" value="ECO:0007669"/>
    <property type="project" value="UniProtKB-KW"/>
</dbReference>
<reference evidence="9 10" key="1">
    <citation type="submission" date="2020-08" db="EMBL/GenBank/DDBJ databases">
        <title>Genomic Encyclopedia of Type Strains, Phase IV (KMG-IV): sequencing the most valuable type-strain genomes for metagenomic binning, comparative biology and taxonomic classification.</title>
        <authorList>
            <person name="Goeker M."/>
        </authorList>
    </citation>
    <scope>NUCLEOTIDE SEQUENCE [LARGE SCALE GENOMIC DNA]</scope>
    <source>
        <strain evidence="9 10">DSM 26385</strain>
    </source>
</reference>
<evidence type="ECO:0000313" key="10">
    <source>
        <dbReference type="Proteomes" id="UP000584824"/>
    </source>
</evidence>
<keyword evidence="4" id="KW-0479">Metal-binding</keyword>
<dbReference type="AlphaFoldDB" id="A0A7W6K6A8"/>
<dbReference type="PANTHER" id="PTHR43787">
    <property type="entry name" value="FEMO COFACTOR BIOSYNTHESIS PROTEIN NIFB-RELATED"/>
    <property type="match status" value="1"/>
</dbReference>
<dbReference type="Proteomes" id="UP000584824">
    <property type="component" value="Unassembled WGS sequence"/>
</dbReference>
<evidence type="ECO:0000259" key="8">
    <source>
        <dbReference type="Pfam" id="PF13186"/>
    </source>
</evidence>
<dbReference type="Pfam" id="PF04055">
    <property type="entry name" value="Radical_SAM"/>
    <property type="match status" value="1"/>
</dbReference>
<comment type="caution">
    <text evidence="9">The sequence shown here is derived from an EMBL/GenBank/DDBJ whole genome shotgun (WGS) entry which is preliminary data.</text>
</comment>
<sequence>MKYSHFDKVSPRHLIEINDRNESMDLFRRSVTMIEVELFSYCNRRCWFCPNSYIDRISSNTHMSAHIYTSIISQLAEIDYFGVITYSRYNEPLADRIILERLAETRDLLPKAKLHANTNGDYLTIEYLAELYDAGMRSLNIQLYLKNREKYDHAKTIKRGEQTLRRLPLPYKVTIDQPGIWYEMELEYKDMKIRLYGRNFEENGTSRGDQVDIKRDFVRTLPCSQPVWGIYIDYNGKMVPCCNFRSDISEHASYVISDLNEYPDIFLSYSSSKAADFRRSMLTHERKSGPCSNCSFSLEELSAERKKKIEDVLGVQSRHLMDRI</sequence>
<gene>
    <name evidence="9" type="ORF">GGQ66_004612</name>
</gene>
<dbReference type="GO" id="GO:0051539">
    <property type="term" value="F:4 iron, 4 sulfur cluster binding"/>
    <property type="evidence" value="ECO:0007669"/>
    <property type="project" value="UniProtKB-KW"/>
</dbReference>
<comment type="cofactor">
    <cofactor evidence="1">
        <name>[4Fe-4S] cluster</name>
        <dbReference type="ChEBI" id="CHEBI:49883"/>
    </cofactor>
</comment>